<keyword evidence="7" id="KW-0067">ATP-binding</keyword>
<keyword evidence="3 17" id="KW-0808">Transferase</keyword>
<proteinExistence type="inferred from homology"/>
<dbReference type="Gene3D" id="3.40.1190.20">
    <property type="match status" value="1"/>
</dbReference>
<dbReference type="Proteomes" id="UP000254807">
    <property type="component" value="Unassembled WGS sequence"/>
</dbReference>
<dbReference type="GO" id="GO:0005829">
    <property type="term" value="C:cytosol"/>
    <property type="evidence" value="ECO:0007669"/>
    <property type="project" value="TreeGrafter"/>
</dbReference>
<dbReference type="GO" id="GO:0046872">
    <property type="term" value="F:metal ion binding"/>
    <property type="evidence" value="ECO:0007669"/>
    <property type="project" value="UniProtKB-KW"/>
</dbReference>
<evidence type="ECO:0000256" key="13">
    <source>
        <dbReference type="ARBA" id="ARBA00049293"/>
    </source>
</evidence>
<comment type="similarity">
    <text evidence="1">Belongs to the ThiD family.</text>
</comment>
<feature type="domain" description="Pyridoxamine kinase/Phosphomethylpyrimidine kinase" evidence="14">
    <location>
        <begin position="11"/>
        <end position="258"/>
    </location>
</feature>
<evidence type="ECO:0000256" key="8">
    <source>
        <dbReference type="ARBA" id="ARBA00022842"/>
    </source>
</evidence>
<evidence type="ECO:0000256" key="4">
    <source>
        <dbReference type="ARBA" id="ARBA00022723"/>
    </source>
</evidence>
<evidence type="ECO:0000256" key="9">
    <source>
        <dbReference type="ARBA" id="ARBA00042307"/>
    </source>
</evidence>
<keyword evidence="5" id="KW-0547">Nucleotide-binding</keyword>
<organism evidence="17 18">
    <name type="scientific">Enterococcus gallinarum</name>
    <dbReference type="NCBI Taxonomy" id="1353"/>
    <lineage>
        <taxon>Bacteria</taxon>
        <taxon>Bacillati</taxon>
        <taxon>Bacillota</taxon>
        <taxon>Bacilli</taxon>
        <taxon>Lactobacillales</taxon>
        <taxon>Enterococcaceae</taxon>
        <taxon>Enterococcus</taxon>
    </lineage>
</organism>
<dbReference type="EC" id="2.7.1.35" evidence="2"/>
<reference evidence="16 19" key="2">
    <citation type="submission" date="2019-04" db="EMBL/GenBank/DDBJ databases">
        <title>Step-wise assembly of the neonatal virome modulated by breast feeding.</title>
        <authorList>
            <person name="Liang G."/>
            <person name="Bushman F."/>
        </authorList>
    </citation>
    <scope>NUCLEOTIDE SEQUENCE [LARGE SCALE GENOMIC DNA]</scope>
    <source>
        <strain evidence="16 19">E3404</strain>
    </source>
</reference>
<comment type="catalytic activity">
    <reaction evidence="13">
        <text>pyridoxal + ATP = pyridoxal 5'-phosphate + ADP + H(+)</text>
        <dbReference type="Rhea" id="RHEA:10224"/>
        <dbReference type="ChEBI" id="CHEBI:15378"/>
        <dbReference type="ChEBI" id="CHEBI:17310"/>
        <dbReference type="ChEBI" id="CHEBI:30616"/>
        <dbReference type="ChEBI" id="CHEBI:456216"/>
        <dbReference type="ChEBI" id="CHEBI:597326"/>
        <dbReference type="EC" id="2.7.1.35"/>
    </reaction>
</comment>
<dbReference type="NCBIfam" id="TIGR00097">
    <property type="entry name" value="HMP-P_kinase"/>
    <property type="match status" value="1"/>
</dbReference>
<dbReference type="PANTHER" id="PTHR20858:SF19">
    <property type="entry name" value="PYRIDOXINE KINASE"/>
    <property type="match status" value="1"/>
</dbReference>
<protein>
    <recommendedName>
        <fullName evidence="2">pyridoxal kinase</fullName>
        <ecNumber evidence="2">2.7.1.35</ecNumber>
    </recommendedName>
    <alternativeName>
        <fullName evidence="10">PN/PL/PM kinase</fullName>
    </alternativeName>
    <alternativeName>
        <fullName evidence="11">Pyridoxal kinase</fullName>
    </alternativeName>
    <alternativeName>
        <fullName evidence="9">Pyridoxamine kinase</fullName>
    </alternativeName>
    <alternativeName>
        <fullName evidence="12">Vitamin B6 kinase</fullName>
    </alternativeName>
</protein>
<dbReference type="PANTHER" id="PTHR20858">
    <property type="entry name" value="PHOSPHOMETHYLPYRIMIDINE KINASE"/>
    <property type="match status" value="1"/>
</dbReference>
<dbReference type="InterPro" id="IPR013749">
    <property type="entry name" value="PM/HMP-P_kinase-1"/>
</dbReference>
<evidence type="ECO:0000313" key="18">
    <source>
        <dbReference type="Proteomes" id="UP000254807"/>
    </source>
</evidence>
<keyword evidence="4" id="KW-0479">Metal-binding</keyword>
<dbReference type="Proteomes" id="UP000439965">
    <property type="component" value="Unassembled WGS sequence"/>
</dbReference>
<dbReference type="SUPFAM" id="SSF53613">
    <property type="entry name" value="Ribokinase-like"/>
    <property type="match status" value="1"/>
</dbReference>
<evidence type="ECO:0000256" key="1">
    <source>
        <dbReference type="ARBA" id="ARBA00009879"/>
    </source>
</evidence>
<keyword evidence="8" id="KW-0460">Magnesium</keyword>
<dbReference type="EMBL" id="WVTI01000003">
    <property type="protein sequence ID" value="MXS25549.1"/>
    <property type="molecule type" value="Genomic_DNA"/>
</dbReference>
<dbReference type="CDD" id="cd01169">
    <property type="entry name" value="HMPP_kinase"/>
    <property type="match status" value="1"/>
</dbReference>
<evidence type="ECO:0000313" key="16">
    <source>
        <dbReference type="EMBL" id="MXS25549.1"/>
    </source>
</evidence>
<evidence type="ECO:0000256" key="7">
    <source>
        <dbReference type="ARBA" id="ARBA00022840"/>
    </source>
</evidence>
<evidence type="ECO:0000313" key="15">
    <source>
        <dbReference type="EMBL" id="MDT2690000.1"/>
    </source>
</evidence>
<dbReference type="GO" id="GO:0005524">
    <property type="term" value="F:ATP binding"/>
    <property type="evidence" value="ECO:0007669"/>
    <property type="project" value="UniProtKB-KW"/>
</dbReference>
<dbReference type="OrthoDB" id="9810880at2"/>
<dbReference type="InterPro" id="IPR029056">
    <property type="entry name" value="Ribokinase-like"/>
</dbReference>
<dbReference type="GO" id="GO:0008902">
    <property type="term" value="F:hydroxymethylpyrimidine kinase activity"/>
    <property type="evidence" value="ECO:0007669"/>
    <property type="project" value="TreeGrafter"/>
</dbReference>
<dbReference type="EMBL" id="JARPZN010000003">
    <property type="protein sequence ID" value="MDT2690000.1"/>
    <property type="molecule type" value="Genomic_DNA"/>
</dbReference>
<dbReference type="RefSeq" id="WP_003127963.1">
    <property type="nucleotide sequence ID" value="NZ_BSYC01000001.1"/>
</dbReference>
<dbReference type="GO" id="GO:0008478">
    <property type="term" value="F:pyridoxal kinase activity"/>
    <property type="evidence" value="ECO:0007669"/>
    <property type="project" value="UniProtKB-EC"/>
</dbReference>
<evidence type="ECO:0000313" key="17">
    <source>
        <dbReference type="EMBL" id="STD84457.1"/>
    </source>
</evidence>
<evidence type="ECO:0000256" key="11">
    <source>
        <dbReference type="ARBA" id="ARBA00042396"/>
    </source>
</evidence>
<name>A0A1L8U3H8_ENTGA</name>
<dbReference type="AlphaFoldDB" id="A0A1L8U3H8"/>
<dbReference type="FunFam" id="3.40.1190.20:FF:000003">
    <property type="entry name" value="Phosphomethylpyrimidine kinase ThiD"/>
    <property type="match status" value="1"/>
</dbReference>
<evidence type="ECO:0000256" key="12">
    <source>
        <dbReference type="ARBA" id="ARBA00042531"/>
    </source>
</evidence>
<keyword evidence="18" id="KW-1185">Reference proteome</keyword>
<evidence type="ECO:0000256" key="3">
    <source>
        <dbReference type="ARBA" id="ARBA00022679"/>
    </source>
</evidence>
<accession>A0A1L8U3H8</accession>
<dbReference type="Pfam" id="PF08543">
    <property type="entry name" value="Phos_pyr_kin"/>
    <property type="match status" value="1"/>
</dbReference>
<evidence type="ECO:0000256" key="6">
    <source>
        <dbReference type="ARBA" id="ARBA00022777"/>
    </source>
</evidence>
<evidence type="ECO:0000259" key="14">
    <source>
        <dbReference type="Pfam" id="PF08543"/>
    </source>
</evidence>
<gene>
    <name evidence="17" type="primary">pdxK_2</name>
    <name evidence="15" type="synonym">thiD</name>
    <name evidence="16" type="ORF">GTI89_05585</name>
    <name evidence="17" type="ORF">NCTC12360_02996</name>
    <name evidence="15" type="ORF">P7E30_07250</name>
</gene>
<dbReference type="GO" id="GO:0008972">
    <property type="term" value="F:phosphomethylpyrimidine kinase activity"/>
    <property type="evidence" value="ECO:0007669"/>
    <property type="project" value="InterPro"/>
</dbReference>
<reference evidence="15" key="3">
    <citation type="submission" date="2023-03" db="EMBL/GenBank/DDBJ databases">
        <authorList>
            <person name="Shen W."/>
            <person name="Cai J."/>
        </authorList>
    </citation>
    <scope>NUCLEOTIDE SEQUENCE</scope>
    <source>
        <strain evidence="15">K69-2</strain>
    </source>
</reference>
<dbReference type="InterPro" id="IPR004399">
    <property type="entry name" value="HMP/HMP-P_kinase_dom"/>
</dbReference>
<evidence type="ECO:0000256" key="10">
    <source>
        <dbReference type="ARBA" id="ARBA00042348"/>
    </source>
</evidence>
<evidence type="ECO:0000313" key="19">
    <source>
        <dbReference type="Proteomes" id="UP000439965"/>
    </source>
</evidence>
<sequence length="274" mass="29234">MKKVLTIAGSDSTGGAGIEADLKTFQEYGVFGFASIASIVTMDPSMGWTHEVTAMDTSLVEKQLISAFTGEPMDAVKTGMLGNEANIAQAAKMIQQQQVKQVVIDPVIACKGTAHILQPKSVDALIEYLLPLADVVTPNLIEAGILSGMGDLKDLVAMKEAAKRIYHLGAKCVVVKGGHRLPGAQAIDLVYDGHSFTTLESRRIDTDFNHGAGCTFSAAITAGLAKGLPLLESIRLAKDFVVAAIRQGVLINPYVGHVWHGAYNHAEERMIPHE</sequence>
<reference evidence="17 18" key="1">
    <citation type="submission" date="2018-06" db="EMBL/GenBank/DDBJ databases">
        <authorList>
            <consortium name="Pathogen Informatics"/>
            <person name="Doyle S."/>
        </authorList>
    </citation>
    <scope>NUCLEOTIDE SEQUENCE [LARGE SCALE GENOMIC DNA]</scope>
    <source>
        <strain evidence="17 18">NCTC12360</strain>
    </source>
</reference>
<keyword evidence="6 17" id="KW-0418">Kinase</keyword>
<dbReference type="EMBL" id="UFYW01000001">
    <property type="protein sequence ID" value="STD84457.1"/>
    <property type="molecule type" value="Genomic_DNA"/>
</dbReference>
<evidence type="ECO:0000256" key="2">
    <source>
        <dbReference type="ARBA" id="ARBA00012104"/>
    </source>
</evidence>
<dbReference type="GO" id="GO:0009228">
    <property type="term" value="P:thiamine biosynthetic process"/>
    <property type="evidence" value="ECO:0007669"/>
    <property type="project" value="InterPro"/>
</dbReference>
<dbReference type="Proteomes" id="UP001183682">
    <property type="component" value="Unassembled WGS sequence"/>
</dbReference>
<evidence type="ECO:0000256" key="5">
    <source>
        <dbReference type="ARBA" id="ARBA00022741"/>
    </source>
</evidence>